<keyword evidence="1" id="KW-0812">Transmembrane</keyword>
<dbReference type="EMBL" id="KN826678">
    <property type="protein sequence ID" value="KIK78192.1"/>
    <property type="molecule type" value="Genomic_DNA"/>
</dbReference>
<sequence length="133" mass="15466">MTLPLCPDTRTHFEDISTLRMRNANIQDDDGTLNLHLLGLGLVDAEWVELIKGIRSLLDGREMRLVFFFSPLLGCVHVDIEITLCFLVRWRFCTFFRISCLCSGYNATRVSWKQLYYTSAFHPWVQLKMQSTS</sequence>
<feature type="transmembrane region" description="Helical" evidence="1">
    <location>
        <begin position="65"/>
        <end position="88"/>
    </location>
</feature>
<protein>
    <submittedName>
        <fullName evidence="2">Uncharacterized protein</fullName>
    </submittedName>
</protein>
<dbReference type="InParanoid" id="A0A0D0C4W5"/>
<proteinExistence type="predicted"/>
<accession>A0A0D0C4W5</accession>
<reference evidence="3" key="2">
    <citation type="submission" date="2015-01" db="EMBL/GenBank/DDBJ databases">
        <title>Evolutionary Origins and Diversification of the Mycorrhizal Mutualists.</title>
        <authorList>
            <consortium name="DOE Joint Genome Institute"/>
            <consortium name="Mycorrhizal Genomics Consortium"/>
            <person name="Kohler A."/>
            <person name="Kuo A."/>
            <person name="Nagy L.G."/>
            <person name="Floudas D."/>
            <person name="Copeland A."/>
            <person name="Barry K.W."/>
            <person name="Cichocki N."/>
            <person name="Veneault-Fourrey C."/>
            <person name="LaButti K."/>
            <person name="Lindquist E.A."/>
            <person name="Lipzen A."/>
            <person name="Lundell T."/>
            <person name="Morin E."/>
            <person name="Murat C."/>
            <person name="Riley R."/>
            <person name="Ohm R."/>
            <person name="Sun H."/>
            <person name="Tunlid A."/>
            <person name="Henrissat B."/>
            <person name="Grigoriev I.V."/>
            <person name="Hibbett D.S."/>
            <person name="Martin F."/>
        </authorList>
    </citation>
    <scope>NUCLEOTIDE SEQUENCE [LARGE SCALE GENOMIC DNA]</scope>
    <source>
        <strain evidence="3">Ve08.2h10</strain>
    </source>
</reference>
<dbReference type="Proteomes" id="UP000054538">
    <property type="component" value="Unassembled WGS sequence"/>
</dbReference>
<dbReference type="AlphaFoldDB" id="A0A0D0C4W5"/>
<name>A0A0D0C4W5_9AGAM</name>
<keyword evidence="1" id="KW-0472">Membrane</keyword>
<dbReference type="HOGENOM" id="CLU_1907339_0_0_1"/>
<keyword evidence="3" id="KW-1185">Reference proteome</keyword>
<gene>
    <name evidence="2" type="ORF">PAXRUDRAFT_834679</name>
</gene>
<evidence type="ECO:0000313" key="3">
    <source>
        <dbReference type="Proteomes" id="UP000054538"/>
    </source>
</evidence>
<evidence type="ECO:0000313" key="2">
    <source>
        <dbReference type="EMBL" id="KIK78192.1"/>
    </source>
</evidence>
<organism evidence="2 3">
    <name type="scientific">Paxillus rubicundulus Ve08.2h10</name>
    <dbReference type="NCBI Taxonomy" id="930991"/>
    <lineage>
        <taxon>Eukaryota</taxon>
        <taxon>Fungi</taxon>
        <taxon>Dikarya</taxon>
        <taxon>Basidiomycota</taxon>
        <taxon>Agaricomycotina</taxon>
        <taxon>Agaricomycetes</taxon>
        <taxon>Agaricomycetidae</taxon>
        <taxon>Boletales</taxon>
        <taxon>Paxilineae</taxon>
        <taxon>Paxillaceae</taxon>
        <taxon>Paxillus</taxon>
    </lineage>
</organism>
<reference evidence="2 3" key="1">
    <citation type="submission" date="2014-04" db="EMBL/GenBank/DDBJ databases">
        <authorList>
            <consortium name="DOE Joint Genome Institute"/>
            <person name="Kuo A."/>
            <person name="Kohler A."/>
            <person name="Jargeat P."/>
            <person name="Nagy L.G."/>
            <person name="Floudas D."/>
            <person name="Copeland A."/>
            <person name="Barry K.W."/>
            <person name="Cichocki N."/>
            <person name="Veneault-Fourrey C."/>
            <person name="LaButti K."/>
            <person name="Lindquist E.A."/>
            <person name="Lipzen A."/>
            <person name="Lundell T."/>
            <person name="Morin E."/>
            <person name="Murat C."/>
            <person name="Sun H."/>
            <person name="Tunlid A."/>
            <person name="Henrissat B."/>
            <person name="Grigoriev I.V."/>
            <person name="Hibbett D.S."/>
            <person name="Martin F."/>
            <person name="Nordberg H.P."/>
            <person name="Cantor M.N."/>
            <person name="Hua S.X."/>
        </authorList>
    </citation>
    <scope>NUCLEOTIDE SEQUENCE [LARGE SCALE GENOMIC DNA]</scope>
    <source>
        <strain evidence="2 3">Ve08.2h10</strain>
    </source>
</reference>
<evidence type="ECO:0000256" key="1">
    <source>
        <dbReference type="SAM" id="Phobius"/>
    </source>
</evidence>
<keyword evidence="1" id="KW-1133">Transmembrane helix</keyword>